<name>X1SB97_9ZZZZ</name>
<reference evidence="1" key="1">
    <citation type="journal article" date="2014" name="Front. Microbiol.">
        <title>High frequency of phylogenetically diverse reductive dehalogenase-homologous genes in deep subseafloor sedimentary metagenomes.</title>
        <authorList>
            <person name="Kawai M."/>
            <person name="Futagami T."/>
            <person name="Toyoda A."/>
            <person name="Takaki Y."/>
            <person name="Nishi S."/>
            <person name="Hori S."/>
            <person name="Arai W."/>
            <person name="Tsubouchi T."/>
            <person name="Morono Y."/>
            <person name="Uchiyama I."/>
            <person name="Ito T."/>
            <person name="Fujiyama A."/>
            <person name="Inagaki F."/>
            <person name="Takami H."/>
        </authorList>
    </citation>
    <scope>NUCLEOTIDE SEQUENCE</scope>
    <source>
        <strain evidence="1">Expedition CK06-06</strain>
    </source>
</reference>
<proteinExistence type="predicted"/>
<protein>
    <submittedName>
        <fullName evidence="1">Uncharacterized protein</fullName>
    </submittedName>
</protein>
<sequence>VLHVMEQEELSFGSSQITCPNCMNVTPSSQVI</sequence>
<accession>X1SB97</accession>
<comment type="caution">
    <text evidence="1">The sequence shown here is derived from an EMBL/GenBank/DDBJ whole genome shotgun (WGS) entry which is preliminary data.</text>
</comment>
<dbReference type="EMBL" id="BARV01044986">
    <property type="protein sequence ID" value="GAI65024.1"/>
    <property type="molecule type" value="Genomic_DNA"/>
</dbReference>
<dbReference type="AlphaFoldDB" id="X1SB97"/>
<gene>
    <name evidence="1" type="ORF">S06H3_66214</name>
</gene>
<evidence type="ECO:0000313" key="1">
    <source>
        <dbReference type="EMBL" id="GAI65024.1"/>
    </source>
</evidence>
<feature type="non-terminal residue" evidence="1">
    <location>
        <position position="1"/>
    </location>
</feature>
<organism evidence="1">
    <name type="scientific">marine sediment metagenome</name>
    <dbReference type="NCBI Taxonomy" id="412755"/>
    <lineage>
        <taxon>unclassified sequences</taxon>
        <taxon>metagenomes</taxon>
        <taxon>ecological metagenomes</taxon>
    </lineage>
</organism>